<dbReference type="InterPro" id="IPR006037">
    <property type="entry name" value="RCK_C"/>
</dbReference>
<dbReference type="Gene3D" id="3.40.50.720">
    <property type="entry name" value="NAD(P)-binding Rossmann-like Domain"/>
    <property type="match status" value="1"/>
</dbReference>
<evidence type="ECO:0000259" key="2">
    <source>
        <dbReference type="PROSITE" id="PS51202"/>
    </source>
</evidence>
<dbReference type="InterPro" id="IPR036291">
    <property type="entry name" value="NAD(P)-bd_dom_sf"/>
</dbReference>
<dbReference type="GO" id="GO:0008324">
    <property type="term" value="F:monoatomic cation transmembrane transporter activity"/>
    <property type="evidence" value="ECO:0007669"/>
    <property type="project" value="InterPro"/>
</dbReference>
<dbReference type="Pfam" id="PF02080">
    <property type="entry name" value="TrkA_C"/>
    <property type="match status" value="1"/>
</dbReference>
<dbReference type="SUPFAM" id="SSF51735">
    <property type="entry name" value="NAD(P)-binding Rossmann-fold domains"/>
    <property type="match status" value="1"/>
</dbReference>
<protein>
    <submittedName>
        <fullName evidence="3">Ktr system potassium uptake protein A</fullName>
    </submittedName>
</protein>
<dbReference type="PANTHER" id="PTHR43833">
    <property type="entry name" value="POTASSIUM CHANNEL PROTEIN 2-RELATED-RELATED"/>
    <property type="match status" value="1"/>
</dbReference>
<dbReference type="Pfam" id="PF02254">
    <property type="entry name" value="TrkA_N"/>
    <property type="match status" value="1"/>
</dbReference>
<sequence>MGKRKSYVVWGLGRFGVSVAETLTELGHEVLGIDNNEETVQRLSTVLTHVVVTDNIDETTVKALGLRNFDVAIVGIGELQANLLCTMLLKEAGVRMIVSKASSTLHGKMLEKIGADKVIYPERDMGKRVAHNLASSNIMDYIELTDDLSLMEISLMEDLKDKTLVEADVRRKYGVNVVAIKHKDGTTEINMDPQKPLVDGDVLIVIGAKNMVLAMESGL</sequence>
<organism evidence="3">
    <name type="scientific">bioreactor metagenome</name>
    <dbReference type="NCBI Taxonomy" id="1076179"/>
    <lineage>
        <taxon>unclassified sequences</taxon>
        <taxon>metagenomes</taxon>
        <taxon>ecological metagenomes</taxon>
    </lineage>
</organism>
<feature type="domain" description="RCK N-terminal" evidence="1">
    <location>
        <begin position="4"/>
        <end position="119"/>
    </location>
</feature>
<name>A0A644VKZ1_9ZZZZ</name>
<reference evidence="3" key="1">
    <citation type="submission" date="2019-08" db="EMBL/GenBank/DDBJ databases">
        <authorList>
            <person name="Kucharzyk K."/>
            <person name="Murdoch R.W."/>
            <person name="Higgins S."/>
            <person name="Loffler F."/>
        </authorList>
    </citation>
    <scope>NUCLEOTIDE SEQUENCE</scope>
</reference>
<dbReference type="Gene3D" id="3.30.70.1450">
    <property type="entry name" value="Regulator of K+ conductance, C-terminal domain"/>
    <property type="match status" value="1"/>
</dbReference>
<proteinExistence type="predicted"/>
<gene>
    <name evidence="3" type="primary">ktrA_6</name>
    <name evidence="3" type="ORF">SDC9_38169</name>
</gene>
<dbReference type="PROSITE" id="PS51202">
    <property type="entry name" value="RCK_C"/>
    <property type="match status" value="1"/>
</dbReference>
<dbReference type="InterPro" id="IPR003148">
    <property type="entry name" value="RCK_N"/>
</dbReference>
<comment type="caution">
    <text evidence="3">The sequence shown here is derived from an EMBL/GenBank/DDBJ whole genome shotgun (WGS) entry which is preliminary data.</text>
</comment>
<dbReference type="EMBL" id="VSSQ01000347">
    <property type="protein sequence ID" value="MPL92074.1"/>
    <property type="molecule type" value="Genomic_DNA"/>
</dbReference>
<dbReference type="SUPFAM" id="SSF116726">
    <property type="entry name" value="TrkA C-terminal domain-like"/>
    <property type="match status" value="1"/>
</dbReference>
<accession>A0A644VKZ1</accession>
<dbReference type="InterPro" id="IPR050721">
    <property type="entry name" value="Trk_Ktr_HKT_K-transport"/>
</dbReference>
<evidence type="ECO:0000313" key="3">
    <source>
        <dbReference type="EMBL" id="MPL92074.1"/>
    </source>
</evidence>
<dbReference type="AlphaFoldDB" id="A0A644VKZ1"/>
<feature type="domain" description="RCK C-terminal" evidence="2">
    <location>
        <begin position="136"/>
        <end position="219"/>
    </location>
</feature>
<evidence type="ECO:0000259" key="1">
    <source>
        <dbReference type="PROSITE" id="PS51201"/>
    </source>
</evidence>
<dbReference type="GO" id="GO:0006813">
    <property type="term" value="P:potassium ion transport"/>
    <property type="evidence" value="ECO:0007669"/>
    <property type="project" value="InterPro"/>
</dbReference>
<dbReference type="InterPro" id="IPR036721">
    <property type="entry name" value="RCK_C_sf"/>
</dbReference>
<dbReference type="PANTHER" id="PTHR43833:SF7">
    <property type="entry name" value="KTR SYSTEM POTASSIUM UPTAKE PROTEIN C"/>
    <property type="match status" value="1"/>
</dbReference>
<dbReference type="PROSITE" id="PS51201">
    <property type="entry name" value="RCK_N"/>
    <property type="match status" value="1"/>
</dbReference>